<gene>
    <name evidence="2" type="ORF">J7I43_17300</name>
</gene>
<keyword evidence="3" id="KW-1185">Reference proteome</keyword>
<evidence type="ECO:0000256" key="1">
    <source>
        <dbReference type="SAM" id="Phobius"/>
    </source>
</evidence>
<accession>A0ABS3YH24</accession>
<evidence type="ECO:0000313" key="3">
    <source>
        <dbReference type="Proteomes" id="UP000679126"/>
    </source>
</evidence>
<name>A0ABS3YH24_9BACT</name>
<proteinExistence type="predicted"/>
<dbReference type="EMBL" id="JAGHKP010000003">
    <property type="protein sequence ID" value="MBO9153987.1"/>
    <property type="molecule type" value="Genomic_DNA"/>
</dbReference>
<organism evidence="2 3">
    <name type="scientific">Chitinophaga chungangae</name>
    <dbReference type="NCBI Taxonomy" id="2821488"/>
    <lineage>
        <taxon>Bacteria</taxon>
        <taxon>Pseudomonadati</taxon>
        <taxon>Bacteroidota</taxon>
        <taxon>Chitinophagia</taxon>
        <taxon>Chitinophagales</taxon>
        <taxon>Chitinophagaceae</taxon>
        <taxon>Chitinophaga</taxon>
    </lineage>
</organism>
<keyword evidence="1" id="KW-1133">Transmembrane helix</keyword>
<comment type="caution">
    <text evidence="2">The sequence shown here is derived from an EMBL/GenBank/DDBJ whole genome shotgun (WGS) entry which is preliminary data.</text>
</comment>
<evidence type="ECO:0000313" key="2">
    <source>
        <dbReference type="EMBL" id="MBO9153987.1"/>
    </source>
</evidence>
<dbReference type="Proteomes" id="UP000679126">
    <property type="component" value="Unassembled WGS sequence"/>
</dbReference>
<protein>
    <submittedName>
        <fullName evidence="2">Uncharacterized protein</fullName>
    </submittedName>
</protein>
<reference evidence="3" key="1">
    <citation type="submission" date="2021-03" db="EMBL/GenBank/DDBJ databases">
        <title>Assistant Professor.</title>
        <authorList>
            <person name="Huq M.A."/>
        </authorList>
    </citation>
    <scope>NUCLEOTIDE SEQUENCE [LARGE SCALE GENOMIC DNA]</scope>
    <source>
        <strain evidence="3">MAH-28</strain>
    </source>
</reference>
<sequence>MNIFHQPIVCCILGAVAVQLLGVMDACRNPVNERPDFKSLRFYTKFVASVLIAGIVGYIYFEDTNTYNRIVYFHTGASAPLLIRSLAASMPTVVRPKE</sequence>
<dbReference type="RefSeq" id="WP_209147109.1">
    <property type="nucleotide sequence ID" value="NZ_JAGHKP010000003.1"/>
</dbReference>
<keyword evidence="1" id="KW-0472">Membrane</keyword>
<feature type="transmembrane region" description="Helical" evidence="1">
    <location>
        <begin position="42"/>
        <end position="61"/>
    </location>
</feature>
<keyword evidence="1" id="KW-0812">Transmembrane</keyword>